<evidence type="ECO:0000256" key="1">
    <source>
        <dbReference type="SAM" id="MobiDB-lite"/>
    </source>
</evidence>
<comment type="caution">
    <text evidence="2">The sequence shown here is derived from an EMBL/GenBank/DDBJ whole genome shotgun (WGS) entry which is preliminary data.</text>
</comment>
<feature type="compositionally biased region" description="Polar residues" evidence="1">
    <location>
        <begin position="212"/>
        <end position="232"/>
    </location>
</feature>
<protein>
    <submittedName>
        <fullName evidence="2">Uncharacterized protein</fullName>
    </submittedName>
</protein>
<name>A0AAD6WPD5_9AGAR</name>
<organism evidence="2 3">
    <name type="scientific">Mycena alexandri</name>
    <dbReference type="NCBI Taxonomy" id="1745969"/>
    <lineage>
        <taxon>Eukaryota</taxon>
        <taxon>Fungi</taxon>
        <taxon>Dikarya</taxon>
        <taxon>Basidiomycota</taxon>
        <taxon>Agaricomycotina</taxon>
        <taxon>Agaricomycetes</taxon>
        <taxon>Agaricomycetidae</taxon>
        <taxon>Agaricales</taxon>
        <taxon>Marasmiineae</taxon>
        <taxon>Mycenaceae</taxon>
        <taxon>Mycena</taxon>
    </lineage>
</organism>
<keyword evidence="3" id="KW-1185">Reference proteome</keyword>
<feature type="compositionally biased region" description="Low complexity" evidence="1">
    <location>
        <begin position="90"/>
        <end position="100"/>
    </location>
</feature>
<feature type="compositionally biased region" description="Low complexity" evidence="1">
    <location>
        <begin position="151"/>
        <end position="166"/>
    </location>
</feature>
<feature type="compositionally biased region" description="Polar residues" evidence="1">
    <location>
        <begin position="308"/>
        <end position="322"/>
    </location>
</feature>
<feature type="region of interest" description="Disordered" evidence="1">
    <location>
        <begin position="471"/>
        <end position="508"/>
    </location>
</feature>
<dbReference type="AlphaFoldDB" id="A0AAD6WPD5"/>
<gene>
    <name evidence="2" type="ORF">C8F04DRAFT_1138964</name>
</gene>
<accession>A0AAD6WPD5</accession>
<feature type="compositionally biased region" description="Pro residues" evidence="1">
    <location>
        <begin position="101"/>
        <end position="111"/>
    </location>
</feature>
<feature type="region of interest" description="Disordered" evidence="1">
    <location>
        <begin position="131"/>
        <end position="236"/>
    </location>
</feature>
<feature type="region of interest" description="Disordered" evidence="1">
    <location>
        <begin position="407"/>
        <end position="426"/>
    </location>
</feature>
<dbReference type="EMBL" id="JARJCM010000217">
    <property type="protein sequence ID" value="KAJ7022088.1"/>
    <property type="molecule type" value="Genomic_DNA"/>
</dbReference>
<feature type="compositionally biased region" description="Pro residues" evidence="1">
    <location>
        <begin position="138"/>
        <end position="150"/>
    </location>
</feature>
<proteinExistence type="predicted"/>
<feature type="region of interest" description="Disordered" evidence="1">
    <location>
        <begin position="299"/>
        <end position="347"/>
    </location>
</feature>
<evidence type="ECO:0000313" key="3">
    <source>
        <dbReference type="Proteomes" id="UP001218188"/>
    </source>
</evidence>
<evidence type="ECO:0000313" key="2">
    <source>
        <dbReference type="EMBL" id="KAJ7022088.1"/>
    </source>
</evidence>
<dbReference type="Proteomes" id="UP001218188">
    <property type="component" value="Unassembled WGS sequence"/>
</dbReference>
<sequence>MLASGLFSSRSPLRRHSLTHLPESSLSSVHALELARPSASTDSPVSVLHRRHSLILTRKPLRSSPLAGPALSSEGNPEEEAVAIRRIRRSSTPNLPSLVRPDPPPPIPPLPTSSASKRLSKRASFIELVKRPLGQKHAPPPLPLVPPPYATSPTSPSSAGSSIIRTPPSPPPPSPRRRSHVRSPSAMIAPMSTPDVSSTFSIPPNFPRALTGPSSSRRTSTIPLPSANTSDPSDPIYGVTTSRSGLLSDENWLTAMPYETIPRFSRLSLAASNVVLPISARDARRKSMRGVGGKRISLAYPAPVTPPRRSSLTQTDMASSKAPSLLRSRSRSLSSEGPTTPSDSFVFDGDSVILAEDDDAPPQRAGMDLERPAPRDINTVASAENADSVVHSLKMTLAAAARSTCSLSLRRRRPSPHTPAPTESKGITFVSTNSLDALPSILRPMSVRSRTPSSLTSRPLSTATLLAPYTVTDSKGHNPYAAPAPGSTPGGRSAPESVKGVGGSKKAVGTVRRMLHAFSSSTRLKA</sequence>
<feature type="compositionally biased region" description="Low complexity" evidence="1">
    <location>
        <begin position="324"/>
        <end position="335"/>
    </location>
</feature>
<feature type="region of interest" description="Disordered" evidence="1">
    <location>
        <begin position="59"/>
        <end position="119"/>
    </location>
</feature>
<reference evidence="2" key="1">
    <citation type="submission" date="2023-03" db="EMBL/GenBank/DDBJ databases">
        <title>Massive genome expansion in bonnet fungi (Mycena s.s.) driven by repeated elements and novel gene families across ecological guilds.</title>
        <authorList>
            <consortium name="Lawrence Berkeley National Laboratory"/>
            <person name="Harder C.B."/>
            <person name="Miyauchi S."/>
            <person name="Viragh M."/>
            <person name="Kuo A."/>
            <person name="Thoen E."/>
            <person name="Andreopoulos B."/>
            <person name="Lu D."/>
            <person name="Skrede I."/>
            <person name="Drula E."/>
            <person name="Henrissat B."/>
            <person name="Morin E."/>
            <person name="Kohler A."/>
            <person name="Barry K."/>
            <person name="LaButti K."/>
            <person name="Morin E."/>
            <person name="Salamov A."/>
            <person name="Lipzen A."/>
            <person name="Mereny Z."/>
            <person name="Hegedus B."/>
            <person name="Baldrian P."/>
            <person name="Stursova M."/>
            <person name="Weitz H."/>
            <person name="Taylor A."/>
            <person name="Grigoriev I.V."/>
            <person name="Nagy L.G."/>
            <person name="Martin F."/>
            <person name="Kauserud H."/>
        </authorList>
    </citation>
    <scope>NUCLEOTIDE SEQUENCE</scope>
    <source>
        <strain evidence="2">CBHHK200</strain>
    </source>
</reference>